<dbReference type="EC" id="3.1.3.23" evidence="2"/>
<dbReference type="EMBL" id="JGZR01000005">
    <property type="protein sequence ID" value="KFJ04162.1"/>
    <property type="molecule type" value="Genomic_DNA"/>
</dbReference>
<dbReference type="Proteomes" id="UP000029055">
    <property type="component" value="Unassembled WGS sequence"/>
</dbReference>
<gene>
    <name evidence="2" type="ORF">BISU_1200</name>
</gene>
<dbReference type="Gene3D" id="3.30.1240.10">
    <property type="match status" value="1"/>
</dbReference>
<reference evidence="2 3" key="1">
    <citation type="submission" date="2014-03" db="EMBL/GenBank/DDBJ databases">
        <title>Genomics of Bifidobacteria.</title>
        <authorList>
            <person name="Ventura M."/>
            <person name="Milani C."/>
            <person name="Lugli G.A."/>
        </authorList>
    </citation>
    <scope>NUCLEOTIDE SEQUENCE [LARGE SCALE GENOMIC DNA]</scope>
    <source>
        <strain evidence="2 3">LMG 11597</strain>
    </source>
</reference>
<dbReference type="GO" id="GO:0005829">
    <property type="term" value="C:cytosol"/>
    <property type="evidence" value="ECO:0007669"/>
    <property type="project" value="TreeGrafter"/>
</dbReference>
<organism evidence="2 3">
    <name type="scientific">Bifidobacterium subtile</name>
    <dbReference type="NCBI Taxonomy" id="77635"/>
    <lineage>
        <taxon>Bacteria</taxon>
        <taxon>Bacillati</taxon>
        <taxon>Actinomycetota</taxon>
        <taxon>Actinomycetes</taxon>
        <taxon>Bifidobacteriales</taxon>
        <taxon>Bifidobacteriaceae</taxon>
        <taxon>Bifidobacterium</taxon>
    </lineage>
</organism>
<dbReference type="eggNOG" id="COG0561">
    <property type="taxonomic scope" value="Bacteria"/>
</dbReference>
<dbReference type="GO" id="GO:0050308">
    <property type="term" value="F:sugar-phosphatase activity"/>
    <property type="evidence" value="ECO:0007669"/>
    <property type="project" value="UniProtKB-EC"/>
</dbReference>
<dbReference type="AlphaFoldDB" id="A0A087E8R1"/>
<dbReference type="PANTHER" id="PTHR10000:SF53">
    <property type="entry name" value="5-AMINO-6-(5-PHOSPHO-D-RIBITYLAMINO)URACIL PHOSPHATASE YBJI-RELATED"/>
    <property type="match status" value="1"/>
</dbReference>
<dbReference type="PANTHER" id="PTHR10000">
    <property type="entry name" value="PHOSPHOSERINE PHOSPHATASE"/>
    <property type="match status" value="1"/>
</dbReference>
<dbReference type="Pfam" id="PF08282">
    <property type="entry name" value="Hydrolase_3"/>
    <property type="match status" value="1"/>
</dbReference>
<name>A0A087E8R1_9BIFI</name>
<evidence type="ECO:0000313" key="3">
    <source>
        <dbReference type="Proteomes" id="UP000029055"/>
    </source>
</evidence>
<evidence type="ECO:0000313" key="2">
    <source>
        <dbReference type="EMBL" id="KFJ04162.1"/>
    </source>
</evidence>
<dbReference type="Gene3D" id="3.40.50.1000">
    <property type="entry name" value="HAD superfamily/HAD-like"/>
    <property type="match status" value="1"/>
</dbReference>
<dbReference type="CDD" id="cd07518">
    <property type="entry name" value="HAD_YbiV-Like"/>
    <property type="match status" value="1"/>
</dbReference>
<dbReference type="GO" id="GO:0000287">
    <property type="term" value="F:magnesium ion binding"/>
    <property type="evidence" value="ECO:0007669"/>
    <property type="project" value="TreeGrafter"/>
</dbReference>
<comment type="caution">
    <text evidence="2">The sequence shown here is derived from an EMBL/GenBank/DDBJ whole genome shotgun (WGS) entry which is preliminary data.</text>
</comment>
<dbReference type="SUPFAM" id="SSF56784">
    <property type="entry name" value="HAD-like"/>
    <property type="match status" value="1"/>
</dbReference>
<dbReference type="SFLD" id="SFLDS00003">
    <property type="entry name" value="Haloacid_Dehalogenase"/>
    <property type="match status" value="1"/>
</dbReference>
<sequence length="310" mass="33012">MNAADWTTIAPGPHDIRLVVADMDGTLLDGDSRIPEGFWERLERMEQLGVRFVPASGRQYATLTGMFGAAMPGGSYIAENGNLVVADGEITSVSGIEHGAVSRIIDVVMANGQTSHVASDGAGADAADASDDDTADSASDSGDSVSAFDIGLVLCAAEGAYVTRHDPDFLAECRKYYAKLTVVDDLHSITEDILKAAIFDFGPAQPMEDALLSGFTEELQVVVSGAHWVDIMNLGTDKRRGVVALQEHFGITPAQTAVFGDYLNDLEMLDAGEWSFAMDNAHPDLKEAAHYIAPANTEYGVLQVLDRLLG</sequence>
<dbReference type="OrthoDB" id="3180855at2"/>
<dbReference type="RefSeq" id="WP_024463432.1">
    <property type="nucleotide sequence ID" value="NZ_CP062939.1"/>
</dbReference>
<keyword evidence="2" id="KW-0378">Hydrolase</keyword>
<dbReference type="SFLD" id="SFLDG01140">
    <property type="entry name" value="C2.B:_Phosphomannomutase_and_P"/>
    <property type="match status" value="1"/>
</dbReference>
<protein>
    <submittedName>
        <fullName evidence="2">Hydrolase</fullName>
        <ecNumber evidence="2">3.1.3.23</ecNumber>
    </submittedName>
</protein>
<feature type="region of interest" description="Disordered" evidence="1">
    <location>
        <begin position="119"/>
        <end position="142"/>
    </location>
</feature>
<evidence type="ECO:0000256" key="1">
    <source>
        <dbReference type="SAM" id="MobiDB-lite"/>
    </source>
</evidence>
<dbReference type="InterPro" id="IPR023214">
    <property type="entry name" value="HAD_sf"/>
</dbReference>
<keyword evidence="3" id="KW-1185">Reference proteome</keyword>
<dbReference type="InterPro" id="IPR036412">
    <property type="entry name" value="HAD-like_sf"/>
</dbReference>
<accession>A0A087E8R1</accession>
<dbReference type="STRING" id="77635.BISU_1200"/>
<proteinExistence type="predicted"/>